<dbReference type="InterPro" id="IPR003593">
    <property type="entry name" value="AAA+_ATPase"/>
</dbReference>
<dbReference type="InterPro" id="IPR050206">
    <property type="entry name" value="FtsK/SpoIIIE/SftA"/>
</dbReference>
<dbReference type="Pfam" id="PF01580">
    <property type="entry name" value="FtsK_SpoIIIE"/>
    <property type="match status" value="1"/>
</dbReference>
<accession>A0A087DC92</accession>
<feature type="binding site" evidence="3">
    <location>
        <begin position="148"/>
        <end position="155"/>
    </location>
    <ligand>
        <name>ATP</name>
        <dbReference type="ChEBI" id="CHEBI:30616"/>
    </ligand>
</feature>
<dbReference type="InterPro" id="IPR002543">
    <property type="entry name" value="FtsK_dom"/>
</dbReference>
<dbReference type="PANTHER" id="PTHR22683:SF1">
    <property type="entry name" value="TYPE VII SECRETION SYSTEM PROTEIN ESSC"/>
    <property type="match status" value="1"/>
</dbReference>
<dbReference type="SMART" id="SM00382">
    <property type="entry name" value="AAA"/>
    <property type="match status" value="2"/>
</dbReference>
<dbReference type="AlphaFoldDB" id="A0A087DC92"/>
<dbReference type="InterPro" id="IPR027417">
    <property type="entry name" value="P-loop_NTPase"/>
</dbReference>
<dbReference type="Gene3D" id="3.40.50.300">
    <property type="entry name" value="P-loop containing nucleotide triphosphate hydrolases"/>
    <property type="match status" value="1"/>
</dbReference>
<keyword evidence="2 3" id="KW-0067">ATP-binding</keyword>
<dbReference type="SUPFAM" id="SSF52540">
    <property type="entry name" value="P-loop containing nucleoside triphosphate hydrolases"/>
    <property type="match status" value="2"/>
</dbReference>
<gene>
    <name evidence="6" type="ORF">BISA_1307</name>
</gene>
<dbReference type="GO" id="GO:0003677">
    <property type="term" value="F:DNA binding"/>
    <property type="evidence" value="ECO:0007669"/>
    <property type="project" value="InterPro"/>
</dbReference>
<dbReference type="OrthoDB" id="9807790at2"/>
<keyword evidence="4" id="KW-0472">Membrane</keyword>
<reference evidence="6 7" key="1">
    <citation type="submission" date="2014-03" db="EMBL/GenBank/DDBJ databases">
        <title>Genomics of Bifidobacteria.</title>
        <authorList>
            <person name="Ventura M."/>
            <person name="Milani C."/>
            <person name="Lugli G.A."/>
        </authorList>
    </citation>
    <scope>NUCLEOTIDE SEQUENCE [LARGE SCALE GENOMIC DNA]</scope>
    <source>
        <strain evidence="6 7">DSM 23967</strain>
    </source>
</reference>
<keyword evidence="1 3" id="KW-0547">Nucleotide-binding</keyword>
<proteinExistence type="predicted"/>
<protein>
    <submittedName>
        <fullName evidence="6">DNA segregation ATPase and related proteins (FtsK/SpoIIIE family)</fullName>
    </submittedName>
</protein>
<evidence type="ECO:0000256" key="3">
    <source>
        <dbReference type="PROSITE-ProRule" id="PRU00289"/>
    </source>
</evidence>
<sequence length="592" mass="64338">MAFAMAAPLLAQITMVAIMIVQGHWLYALMIVPGAVGCLASILVSLPAPPLDTPSDSTRNHSARAGKSSDAALFSTPAAARHTQYSYDFTVIQAAELEQLLEFDSLPWRTMVRYWLGSPQWDTPLGMAENGPCIVNLRRQGPHALVAGTTGSGKSVLLQSWCLALAARNGPDRLNFVFLDFKGGSAFRELEQLPHCIGSVCDLDLAHATRALRALERELTRRERLTAEYRTSYIDDLPDPPARLFVVIDEFHALKDQLPDYINRLVRIASLGRSLGMHLIACTQNPMGQISADMKANMAMNICLRVRDELQSAELLGDGRASRISPTMPGAAYCNDSEHVVALRCASAANMGSIIGNIALTARFMGKQTAPQLFSAPLPVAVRARPQALAAQQHANQRLIWFGLCDDGITVGDAMLNPFRGNIGIIGGHGRGKSTVLETIAEQVEHIEGLVARISRPVHGIWRTQTIHQSSRSFPCREAISAPPEPPRLLWLVDDADGLFDPFLTDEHALHFRQALANPSITVVFTASSLRHIRIPEHCITRIVFPSGEKTADVMAGIPSSLLTSLGHHDYETPGRAVLITGSSAQLVQCAS</sequence>
<feature type="transmembrane region" description="Helical" evidence="4">
    <location>
        <begin position="25"/>
        <end position="46"/>
    </location>
</feature>
<dbReference type="Proteomes" id="UP000029066">
    <property type="component" value="Unassembled WGS sequence"/>
</dbReference>
<evidence type="ECO:0000313" key="6">
    <source>
        <dbReference type="EMBL" id="KFI93142.1"/>
    </source>
</evidence>
<dbReference type="CDD" id="cd01127">
    <property type="entry name" value="TrwB_TraG_TraD_VirD4"/>
    <property type="match status" value="1"/>
</dbReference>
<dbReference type="EMBL" id="JGZN01000006">
    <property type="protein sequence ID" value="KFI93142.1"/>
    <property type="molecule type" value="Genomic_DNA"/>
</dbReference>
<evidence type="ECO:0000256" key="4">
    <source>
        <dbReference type="SAM" id="Phobius"/>
    </source>
</evidence>
<dbReference type="PANTHER" id="PTHR22683">
    <property type="entry name" value="SPORULATION PROTEIN RELATED"/>
    <property type="match status" value="1"/>
</dbReference>
<evidence type="ECO:0000259" key="5">
    <source>
        <dbReference type="PROSITE" id="PS50901"/>
    </source>
</evidence>
<evidence type="ECO:0000256" key="1">
    <source>
        <dbReference type="ARBA" id="ARBA00022741"/>
    </source>
</evidence>
<comment type="caution">
    <text evidence="6">The sequence shown here is derived from an EMBL/GenBank/DDBJ whole genome shotgun (WGS) entry which is preliminary data.</text>
</comment>
<keyword evidence="4" id="KW-0812">Transmembrane</keyword>
<evidence type="ECO:0000313" key="7">
    <source>
        <dbReference type="Proteomes" id="UP000029066"/>
    </source>
</evidence>
<dbReference type="STRING" id="1437607.BISA_1307"/>
<name>A0A087DC92_9BIFI</name>
<dbReference type="PROSITE" id="PS50901">
    <property type="entry name" value="FTSK"/>
    <property type="match status" value="1"/>
</dbReference>
<feature type="domain" description="FtsK" evidence="5">
    <location>
        <begin position="130"/>
        <end position="313"/>
    </location>
</feature>
<evidence type="ECO:0000256" key="2">
    <source>
        <dbReference type="ARBA" id="ARBA00022840"/>
    </source>
</evidence>
<keyword evidence="4" id="KW-1133">Transmembrane helix</keyword>
<organism evidence="6 7">
    <name type="scientific">Bifidobacterium saguini DSM 23967</name>
    <dbReference type="NCBI Taxonomy" id="1437607"/>
    <lineage>
        <taxon>Bacteria</taxon>
        <taxon>Bacillati</taxon>
        <taxon>Actinomycetota</taxon>
        <taxon>Actinomycetes</taxon>
        <taxon>Bifidobacteriales</taxon>
        <taxon>Bifidobacteriaceae</taxon>
        <taxon>Bifidobacterium</taxon>
    </lineage>
</organism>
<dbReference type="RefSeq" id="WP_033890359.1">
    <property type="nucleotide sequence ID" value="NZ_JDUT01000003.1"/>
</dbReference>
<dbReference type="GO" id="GO:0005524">
    <property type="term" value="F:ATP binding"/>
    <property type="evidence" value="ECO:0007669"/>
    <property type="project" value="UniProtKB-UniRule"/>
</dbReference>